<keyword evidence="6" id="KW-0732">Signal</keyword>
<dbReference type="EMBL" id="JAPNOA010000029">
    <property type="protein sequence ID" value="MCY0965859.1"/>
    <property type="molecule type" value="Genomic_DNA"/>
</dbReference>
<accession>A0A9X3ITF8</accession>
<name>A0A9X3ITF8_9GAMM</name>
<feature type="domain" description="Thioredoxin" evidence="7">
    <location>
        <begin position="15"/>
        <end position="180"/>
    </location>
</feature>
<dbReference type="InterPro" id="IPR029759">
    <property type="entry name" value="GPX_AS"/>
</dbReference>
<evidence type="ECO:0000256" key="2">
    <source>
        <dbReference type="ARBA" id="ARBA00022559"/>
    </source>
</evidence>
<dbReference type="PANTHER" id="PTHR11592">
    <property type="entry name" value="GLUTATHIONE PEROXIDASE"/>
    <property type="match status" value="1"/>
</dbReference>
<keyword evidence="2 5" id="KW-0575">Peroxidase</keyword>
<evidence type="ECO:0000256" key="3">
    <source>
        <dbReference type="ARBA" id="ARBA00023002"/>
    </source>
</evidence>
<reference evidence="8" key="1">
    <citation type="submission" date="2022-11" db="EMBL/GenBank/DDBJ databases">
        <title>Parathalassolutuus dongxingensis gen. nov., sp. nov., a novel member of family Oceanospirillaceae isolated from a coastal shrimp pond in Guangxi, China.</title>
        <authorList>
            <person name="Chen H."/>
        </authorList>
    </citation>
    <scope>NUCLEOTIDE SEQUENCE</scope>
    <source>
        <strain evidence="8">G-43</strain>
    </source>
</reference>
<feature type="signal peptide" evidence="6">
    <location>
        <begin position="1"/>
        <end position="26"/>
    </location>
</feature>
<comment type="caution">
    <text evidence="8">The sequence shown here is derived from an EMBL/GenBank/DDBJ whole genome shotgun (WGS) entry which is preliminary data.</text>
</comment>
<dbReference type="InterPro" id="IPR000889">
    <property type="entry name" value="Glutathione_peroxidase"/>
</dbReference>
<dbReference type="InterPro" id="IPR013766">
    <property type="entry name" value="Thioredoxin_domain"/>
</dbReference>
<comment type="similarity">
    <text evidence="1 5">Belongs to the glutathione peroxidase family.</text>
</comment>
<evidence type="ECO:0000313" key="9">
    <source>
        <dbReference type="Proteomes" id="UP001150830"/>
    </source>
</evidence>
<evidence type="ECO:0000256" key="6">
    <source>
        <dbReference type="SAM" id="SignalP"/>
    </source>
</evidence>
<feature type="active site" evidence="4">
    <location>
        <position position="66"/>
    </location>
</feature>
<dbReference type="PROSITE" id="PS51355">
    <property type="entry name" value="GLUTATHIONE_PEROXID_3"/>
    <property type="match status" value="1"/>
</dbReference>
<dbReference type="InterPro" id="IPR036249">
    <property type="entry name" value="Thioredoxin-like_sf"/>
</dbReference>
<dbReference type="PROSITE" id="PS51352">
    <property type="entry name" value="THIOREDOXIN_2"/>
    <property type="match status" value="1"/>
</dbReference>
<protein>
    <recommendedName>
        <fullName evidence="5">Glutathione peroxidase</fullName>
    </recommendedName>
</protein>
<dbReference type="RefSeq" id="WP_283174070.1">
    <property type="nucleotide sequence ID" value="NZ_JAPNOA010000029.1"/>
</dbReference>
<organism evidence="8 9">
    <name type="scientific">Parathalassolituus penaei</name>
    <dbReference type="NCBI Taxonomy" id="2997323"/>
    <lineage>
        <taxon>Bacteria</taxon>
        <taxon>Pseudomonadati</taxon>
        <taxon>Pseudomonadota</taxon>
        <taxon>Gammaproteobacteria</taxon>
        <taxon>Oceanospirillales</taxon>
        <taxon>Oceanospirillaceae</taxon>
        <taxon>Parathalassolituus</taxon>
    </lineage>
</organism>
<keyword evidence="3 5" id="KW-0560">Oxidoreductase</keyword>
<dbReference type="Gene3D" id="3.40.30.10">
    <property type="entry name" value="Glutaredoxin"/>
    <property type="match status" value="1"/>
</dbReference>
<dbReference type="GO" id="GO:0004601">
    <property type="term" value="F:peroxidase activity"/>
    <property type="evidence" value="ECO:0007669"/>
    <property type="project" value="UniProtKB-KW"/>
</dbReference>
<dbReference type="AlphaFoldDB" id="A0A9X3ITF8"/>
<dbReference type="Proteomes" id="UP001150830">
    <property type="component" value="Unassembled WGS sequence"/>
</dbReference>
<dbReference type="SUPFAM" id="SSF52833">
    <property type="entry name" value="Thioredoxin-like"/>
    <property type="match status" value="1"/>
</dbReference>
<sequence length="180" mass="20027">MKSLVLTGLRSCLLPLLALSAMSVQADECPAVFQQDMKQLHSSKILNLCDITKGHPVLLVNTASHCGFTRQFGELEKLHEEYKDKGLVVIGVASNSFDQEAENEEEIARVCRENFGVTFTMLAPVAVTGENAHPLFKQVGDSAGYPRWNFYKYLLDKDGKVVQTWTSFGVPDEDDLKVVF</sequence>
<dbReference type="PRINTS" id="PR01011">
    <property type="entry name" value="GLUTPROXDASE"/>
</dbReference>
<dbReference type="PIRSF" id="PIRSF000303">
    <property type="entry name" value="Glutathion_perox"/>
    <property type="match status" value="1"/>
</dbReference>
<evidence type="ECO:0000256" key="4">
    <source>
        <dbReference type="PIRSR" id="PIRSR000303-1"/>
    </source>
</evidence>
<evidence type="ECO:0000256" key="5">
    <source>
        <dbReference type="RuleBase" id="RU000499"/>
    </source>
</evidence>
<evidence type="ECO:0000256" key="1">
    <source>
        <dbReference type="ARBA" id="ARBA00006926"/>
    </source>
</evidence>
<evidence type="ECO:0000259" key="7">
    <source>
        <dbReference type="PROSITE" id="PS51352"/>
    </source>
</evidence>
<dbReference type="PANTHER" id="PTHR11592:SF44">
    <property type="entry name" value="GLUTATHIONE PEROXIDASE"/>
    <property type="match status" value="1"/>
</dbReference>
<dbReference type="GO" id="GO:0034599">
    <property type="term" value="P:cellular response to oxidative stress"/>
    <property type="evidence" value="ECO:0007669"/>
    <property type="project" value="TreeGrafter"/>
</dbReference>
<dbReference type="Pfam" id="PF00255">
    <property type="entry name" value="GSHPx"/>
    <property type="match status" value="1"/>
</dbReference>
<keyword evidence="9" id="KW-1185">Reference proteome</keyword>
<feature type="chain" id="PRO_5040809771" description="Glutathione peroxidase" evidence="6">
    <location>
        <begin position="27"/>
        <end position="180"/>
    </location>
</feature>
<gene>
    <name evidence="8" type="ORF">OUO13_11725</name>
</gene>
<evidence type="ECO:0000313" key="8">
    <source>
        <dbReference type="EMBL" id="MCY0965859.1"/>
    </source>
</evidence>
<dbReference type="CDD" id="cd00340">
    <property type="entry name" value="GSH_Peroxidase"/>
    <property type="match status" value="1"/>
</dbReference>
<dbReference type="PROSITE" id="PS00460">
    <property type="entry name" value="GLUTATHIONE_PEROXID_1"/>
    <property type="match status" value="1"/>
</dbReference>
<proteinExistence type="inferred from homology"/>